<accession>A0ABY6RSJ8</accession>
<gene>
    <name evidence="2" type="ORF">LAUMK4_05866</name>
</gene>
<sequence length="56" mass="6421">MIAFDSLPEPANPTELDRLRDENAELVIRLMELETENAGLREELEGFRWGSCREAS</sequence>
<evidence type="ECO:0000313" key="3">
    <source>
        <dbReference type="Proteomes" id="UP000271464"/>
    </source>
</evidence>
<protein>
    <recommendedName>
        <fullName evidence="4">Transposase</fullName>
    </recommendedName>
</protein>
<name>A0ABY6RSJ8_9MYCO</name>
<evidence type="ECO:0000256" key="1">
    <source>
        <dbReference type="SAM" id="Coils"/>
    </source>
</evidence>
<comment type="caution">
    <text evidence="2">The sequence shown here is derived from an EMBL/GenBank/DDBJ whole genome shotgun (WGS) entry which is preliminary data.</text>
</comment>
<proteinExistence type="predicted"/>
<keyword evidence="3" id="KW-1185">Reference proteome</keyword>
<dbReference type="Proteomes" id="UP000271464">
    <property type="component" value="Unassembled WGS sequence"/>
</dbReference>
<keyword evidence="1" id="KW-0175">Coiled coil</keyword>
<feature type="coiled-coil region" evidence="1">
    <location>
        <begin position="16"/>
        <end position="43"/>
    </location>
</feature>
<evidence type="ECO:0000313" key="2">
    <source>
        <dbReference type="EMBL" id="VBA33078.1"/>
    </source>
</evidence>
<evidence type="ECO:0008006" key="4">
    <source>
        <dbReference type="Google" id="ProtNLM"/>
    </source>
</evidence>
<dbReference type="EMBL" id="UPHM01000169">
    <property type="protein sequence ID" value="VBA33078.1"/>
    <property type="molecule type" value="Genomic_DNA"/>
</dbReference>
<reference evidence="2 3" key="1">
    <citation type="submission" date="2018-09" db="EMBL/GenBank/DDBJ databases">
        <authorList>
            <person name="Tagini F."/>
        </authorList>
    </citation>
    <scope>NUCLEOTIDE SEQUENCE [LARGE SCALE GENOMIC DNA]</scope>
    <source>
        <strain evidence="2 3">MK4</strain>
    </source>
</reference>
<organism evidence="2 3">
    <name type="scientific">Mycobacterium persicum</name>
    <dbReference type="NCBI Taxonomy" id="1487726"/>
    <lineage>
        <taxon>Bacteria</taxon>
        <taxon>Bacillati</taxon>
        <taxon>Actinomycetota</taxon>
        <taxon>Actinomycetes</taxon>
        <taxon>Mycobacteriales</taxon>
        <taxon>Mycobacteriaceae</taxon>
        <taxon>Mycobacterium</taxon>
    </lineage>
</organism>